<dbReference type="EMBL" id="JAVDYE010000001">
    <property type="protein sequence ID" value="MDR7381339.1"/>
    <property type="molecule type" value="Genomic_DNA"/>
</dbReference>
<feature type="region of interest" description="Disordered" evidence="1">
    <location>
        <begin position="28"/>
        <end position="53"/>
    </location>
</feature>
<sequence>MRGPHAPDLSRISESLAEAIGAASQVGLRLDGSGRSPARTVDEIRSRPDETVA</sequence>
<reference evidence="2 3" key="1">
    <citation type="submission" date="2023-07" db="EMBL/GenBank/DDBJ databases">
        <title>Sequencing the genomes of 1000 actinobacteria strains.</title>
        <authorList>
            <person name="Klenk H.-P."/>
        </authorList>
    </citation>
    <scope>NUCLEOTIDE SEQUENCE [LARGE SCALE GENOMIC DNA]</scope>
    <source>
        <strain evidence="2 3">DSM 45554</strain>
    </source>
</reference>
<evidence type="ECO:0000256" key="1">
    <source>
        <dbReference type="SAM" id="MobiDB-lite"/>
    </source>
</evidence>
<evidence type="ECO:0000313" key="3">
    <source>
        <dbReference type="Proteomes" id="UP001183585"/>
    </source>
</evidence>
<gene>
    <name evidence="2" type="ORF">J2S48_000854</name>
</gene>
<feature type="compositionally biased region" description="Basic and acidic residues" evidence="1">
    <location>
        <begin position="40"/>
        <end position="53"/>
    </location>
</feature>
<keyword evidence="3" id="KW-1185">Reference proteome</keyword>
<comment type="caution">
    <text evidence="2">The sequence shown here is derived from an EMBL/GenBank/DDBJ whole genome shotgun (WGS) entry which is preliminary data.</text>
</comment>
<organism evidence="2 3">
    <name type="scientific">Promicromonospora iranensis</name>
    <dbReference type="NCBI Taxonomy" id="1105144"/>
    <lineage>
        <taxon>Bacteria</taxon>
        <taxon>Bacillati</taxon>
        <taxon>Actinomycetota</taxon>
        <taxon>Actinomycetes</taxon>
        <taxon>Micrococcales</taxon>
        <taxon>Promicromonosporaceae</taxon>
        <taxon>Promicromonospora</taxon>
    </lineage>
</organism>
<name>A0ABU2CJ30_9MICO</name>
<evidence type="ECO:0000313" key="2">
    <source>
        <dbReference type="EMBL" id="MDR7381339.1"/>
    </source>
</evidence>
<accession>A0ABU2CJ30</accession>
<dbReference type="Proteomes" id="UP001183585">
    <property type="component" value="Unassembled WGS sequence"/>
</dbReference>
<proteinExistence type="predicted"/>
<dbReference type="RefSeq" id="WP_274994339.1">
    <property type="nucleotide sequence ID" value="NZ_JAJQQP010000006.1"/>
</dbReference>
<protein>
    <submittedName>
        <fullName evidence="2">Uncharacterized protein</fullName>
    </submittedName>
</protein>